<evidence type="ECO:0000313" key="5">
    <source>
        <dbReference type="Proteomes" id="UP001642464"/>
    </source>
</evidence>
<keyword evidence="4" id="KW-0808">Transferase</keyword>
<dbReference type="GO" id="GO:0016301">
    <property type="term" value="F:kinase activity"/>
    <property type="evidence" value="ECO:0007669"/>
    <property type="project" value="UniProtKB-KW"/>
</dbReference>
<keyword evidence="3" id="KW-1133">Transmembrane helix</keyword>
<keyword evidence="4" id="KW-0418">Kinase</keyword>
<evidence type="ECO:0000256" key="1">
    <source>
        <dbReference type="SAM" id="Coils"/>
    </source>
</evidence>
<feature type="compositionally biased region" description="Acidic residues" evidence="2">
    <location>
        <begin position="125"/>
        <end position="134"/>
    </location>
</feature>
<gene>
    <name evidence="4" type="ORF">SCF082_LOCUS29084</name>
</gene>
<comment type="caution">
    <text evidence="4">The sequence shown here is derived from an EMBL/GenBank/DDBJ whole genome shotgun (WGS) entry which is preliminary data.</text>
</comment>
<reference evidence="4 5" key="1">
    <citation type="submission" date="2024-02" db="EMBL/GenBank/DDBJ databases">
        <authorList>
            <person name="Chen Y."/>
            <person name="Shah S."/>
            <person name="Dougan E. K."/>
            <person name="Thang M."/>
            <person name="Chan C."/>
        </authorList>
    </citation>
    <scope>NUCLEOTIDE SEQUENCE [LARGE SCALE GENOMIC DNA]</scope>
</reference>
<dbReference type="EMBL" id="CAXAMM010023313">
    <property type="protein sequence ID" value="CAK9053413.1"/>
    <property type="molecule type" value="Genomic_DNA"/>
</dbReference>
<keyword evidence="1" id="KW-0175">Coiled coil</keyword>
<keyword evidence="5" id="KW-1185">Reference proteome</keyword>
<accession>A0ABP0MPJ0</accession>
<keyword evidence="3" id="KW-0812">Transmembrane</keyword>
<keyword evidence="3" id="KW-0472">Membrane</keyword>
<proteinExistence type="predicted"/>
<feature type="coiled-coil region" evidence="1">
    <location>
        <begin position="44"/>
        <end position="105"/>
    </location>
</feature>
<dbReference type="Proteomes" id="UP001642464">
    <property type="component" value="Unassembled WGS sequence"/>
</dbReference>
<evidence type="ECO:0000256" key="2">
    <source>
        <dbReference type="SAM" id="MobiDB-lite"/>
    </source>
</evidence>
<evidence type="ECO:0000313" key="4">
    <source>
        <dbReference type="EMBL" id="CAK9053413.1"/>
    </source>
</evidence>
<feature type="transmembrane region" description="Helical" evidence="3">
    <location>
        <begin position="24"/>
        <end position="42"/>
    </location>
</feature>
<name>A0ABP0MPJ0_9DINO</name>
<organism evidence="4 5">
    <name type="scientific">Durusdinium trenchii</name>
    <dbReference type="NCBI Taxonomy" id="1381693"/>
    <lineage>
        <taxon>Eukaryota</taxon>
        <taxon>Sar</taxon>
        <taxon>Alveolata</taxon>
        <taxon>Dinophyceae</taxon>
        <taxon>Suessiales</taxon>
        <taxon>Symbiodiniaceae</taxon>
        <taxon>Durusdinium</taxon>
    </lineage>
</organism>
<sequence length="286" mass="32265">MTITNFEMEPTPAPPVVKQVGVPLWMKLCMVALFLLAAFTIWRVEGTADERAEIQDQVMDLQSELRRLKKETAWSKEKKDLLVRAAQAEKGEKALNKELKRVHAELQRAYALQQGKDPPNISIPDLEEEEEEEIIEADKRPDEPPPYAYNSCQQEEHQVLCELIKDDNDAVIDKSRKCGRKALSLTTQREPVATSREVAPASRSFQERWNTASEQEVPELSDKCAMCFADAGHWGYNNCMGSCMSKGEGCEKCMVDFAEDARKCMGFLLTGYWNIPADCPVQATTA</sequence>
<evidence type="ECO:0000256" key="3">
    <source>
        <dbReference type="SAM" id="Phobius"/>
    </source>
</evidence>
<feature type="region of interest" description="Disordered" evidence="2">
    <location>
        <begin position="113"/>
        <end position="134"/>
    </location>
</feature>
<protein>
    <submittedName>
        <fullName evidence="4">AarF domain-containing protein kinase 1</fullName>
    </submittedName>
</protein>